<dbReference type="SUPFAM" id="SSF56300">
    <property type="entry name" value="Metallo-dependent phosphatases"/>
    <property type="match status" value="1"/>
</dbReference>
<dbReference type="InterPro" id="IPR015914">
    <property type="entry name" value="PAPs_N"/>
</dbReference>
<evidence type="ECO:0000259" key="2">
    <source>
        <dbReference type="Pfam" id="PF00149"/>
    </source>
</evidence>
<feature type="domain" description="Purple acid phosphatase N-terminal" evidence="3">
    <location>
        <begin position="38"/>
        <end position="135"/>
    </location>
</feature>
<evidence type="ECO:0000259" key="3">
    <source>
        <dbReference type="Pfam" id="PF16656"/>
    </source>
</evidence>
<dbReference type="InterPro" id="IPR039331">
    <property type="entry name" value="PAPs-like"/>
</dbReference>
<sequence length="450" mass="51365">MDKQHLDMISSFRFKTILTFVFPLFLLSNFTLAQSTFPEHVILTWSGDPATSQSVTWRTKNPVAAPLAQIGLATDSPTTLPLQSITPTVQKLESDSNQTHYYYSATFQNLIPGQTYLYRVGDQTGGWTGWNDFSTPKNDASPYSFLYLGDIQNDILEWGTRAVRAAYAHRPEAAFMLFAGDCVNNGHDASQWQEWFRALGHIPSVMHIVPVTGNHEYDMLPGAEESSLSVFWNAQFELPKNGPKGLEESAYYIDYNSMRLIVLNSLIALNSEEDLRIQTEWLETVLKDNPQTWTVISYHHPLFSARDGRHGDYPELRNAWQPIFEKHQVDLVLQGHDHMYGRGNRQYKTIEVSKGQAGPVYLISVAGPKQYGILEEKRWMDRVGLNTQFYQEITIEGDLLQFRAYTVLGDLYDSFDLRKQEKGFNQFVEHISSESHPEKLFPGGLYSPKK</sequence>
<dbReference type="PANTHER" id="PTHR22953">
    <property type="entry name" value="ACID PHOSPHATASE RELATED"/>
    <property type="match status" value="1"/>
</dbReference>
<evidence type="ECO:0000313" key="5">
    <source>
        <dbReference type="Proteomes" id="UP001500469"/>
    </source>
</evidence>
<evidence type="ECO:0000313" key="4">
    <source>
        <dbReference type="EMBL" id="GAA0879130.1"/>
    </source>
</evidence>
<reference evidence="4 5" key="1">
    <citation type="journal article" date="2019" name="Int. J. Syst. Evol. Microbiol.">
        <title>The Global Catalogue of Microorganisms (GCM) 10K type strain sequencing project: providing services to taxonomists for standard genome sequencing and annotation.</title>
        <authorList>
            <consortium name="The Broad Institute Genomics Platform"/>
            <consortium name="The Broad Institute Genome Sequencing Center for Infectious Disease"/>
            <person name="Wu L."/>
            <person name="Ma J."/>
        </authorList>
    </citation>
    <scope>NUCLEOTIDE SEQUENCE [LARGE SCALE GENOMIC DNA]</scope>
    <source>
        <strain evidence="4 5">JCM 16112</strain>
    </source>
</reference>
<proteinExistence type="predicted"/>
<dbReference type="Pfam" id="PF16656">
    <property type="entry name" value="Pur_ac_phosph_N"/>
    <property type="match status" value="1"/>
</dbReference>
<dbReference type="Gene3D" id="3.60.21.10">
    <property type="match status" value="1"/>
</dbReference>
<dbReference type="RefSeq" id="WP_343851230.1">
    <property type="nucleotide sequence ID" value="NZ_BAAAFI010000009.1"/>
</dbReference>
<keyword evidence="5" id="KW-1185">Reference proteome</keyword>
<dbReference type="InterPro" id="IPR029052">
    <property type="entry name" value="Metallo-depent_PP-like"/>
</dbReference>
<dbReference type="EMBL" id="BAAAFI010000009">
    <property type="protein sequence ID" value="GAA0879130.1"/>
    <property type="molecule type" value="Genomic_DNA"/>
</dbReference>
<dbReference type="InterPro" id="IPR008963">
    <property type="entry name" value="Purple_acid_Pase-like_N"/>
</dbReference>
<keyword evidence="1" id="KW-0732">Signal</keyword>
<evidence type="ECO:0000256" key="1">
    <source>
        <dbReference type="ARBA" id="ARBA00022729"/>
    </source>
</evidence>
<protein>
    <submittedName>
        <fullName evidence="4">Metallophosphoesterase family protein</fullName>
    </submittedName>
</protein>
<dbReference type="SUPFAM" id="SSF49363">
    <property type="entry name" value="Purple acid phosphatase, N-terminal domain"/>
    <property type="match status" value="1"/>
</dbReference>
<dbReference type="PANTHER" id="PTHR22953:SF153">
    <property type="entry name" value="PURPLE ACID PHOSPHATASE"/>
    <property type="match status" value="1"/>
</dbReference>
<dbReference type="InterPro" id="IPR004843">
    <property type="entry name" value="Calcineurin-like_PHP"/>
</dbReference>
<name>A0ABN1N0T1_9BACT</name>
<comment type="caution">
    <text evidence="4">The sequence shown here is derived from an EMBL/GenBank/DDBJ whole genome shotgun (WGS) entry which is preliminary data.</text>
</comment>
<dbReference type="Proteomes" id="UP001500469">
    <property type="component" value="Unassembled WGS sequence"/>
</dbReference>
<gene>
    <name evidence="4" type="ORF">GCM10009119_20980</name>
</gene>
<feature type="domain" description="Calcineurin-like phosphoesterase" evidence="2">
    <location>
        <begin position="145"/>
        <end position="340"/>
    </location>
</feature>
<accession>A0ABN1N0T1</accession>
<dbReference type="Pfam" id="PF00149">
    <property type="entry name" value="Metallophos"/>
    <property type="match status" value="1"/>
</dbReference>
<dbReference type="Gene3D" id="2.60.40.380">
    <property type="entry name" value="Purple acid phosphatase-like, N-terminal"/>
    <property type="match status" value="1"/>
</dbReference>
<organism evidence="4 5">
    <name type="scientific">Algoriphagus jejuensis</name>
    <dbReference type="NCBI Taxonomy" id="419934"/>
    <lineage>
        <taxon>Bacteria</taxon>
        <taxon>Pseudomonadati</taxon>
        <taxon>Bacteroidota</taxon>
        <taxon>Cytophagia</taxon>
        <taxon>Cytophagales</taxon>
        <taxon>Cyclobacteriaceae</taxon>
        <taxon>Algoriphagus</taxon>
    </lineage>
</organism>